<name>A0A9Q4KPM7_9BACT</name>
<evidence type="ECO:0000313" key="2">
    <source>
        <dbReference type="Proteomes" id="UP001075461"/>
    </source>
</evidence>
<comment type="caution">
    <text evidence="1">The sequence shown here is derived from an EMBL/GenBank/DDBJ whole genome shotgun (WGS) entry which is preliminary data.</text>
</comment>
<proteinExistence type="predicted"/>
<dbReference type="EMBL" id="JAPXGP010000004">
    <property type="protein sequence ID" value="MCZ6161970.1"/>
    <property type="molecule type" value="Genomic_DNA"/>
</dbReference>
<dbReference type="AlphaFoldDB" id="A0A9Q4KPM7"/>
<protein>
    <submittedName>
        <fullName evidence="1">Uncharacterized protein</fullName>
    </submittedName>
</protein>
<evidence type="ECO:0000313" key="1">
    <source>
        <dbReference type="EMBL" id="MCZ6161970.1"/>
    </source>
</evidence>
<reference evidence="1" key="1">
    <citation type="submission" date="2022-12" db="EMBL/GenBank/DDBJ databases">
        <title>Species Delineation and Comparative Genomics within the Campylobacter ureolyticus Complex.</title>
        <authorList>
            <person name="Maki J."/>
            <person name="Howard M."/>
            <person name="Connelly S."/>
            <person name="Hardy D.J."/>
            <person name="Cameron A."/>
        </authorList>
    </citation>
    <scope>NUCLEOTIDE SEQUENCE</scope>
    <source>
        <strain evidence="1">URMC_786</strain>
    </source>
</reference>
<dbReference type="Proteomes" id="UP001075461">
    <property type="component" value="Unassembled WGS sequence"/>
</dbReference>
<sequence>MVIRVKRNGELIGKSMVAMFQGVSGVEYSSRRYKVSTYENNAFIIEKATNKIVDTFKGVRR</sequence>
<accession>A0A9Q4KPM7</accession>
<dbReference type="RefSeq" id="WP_269480282.1">
    <property type="nucleotide sequence ID" value="NZ_JAPXGP010000004.1"/>
</dbReference>
<gene>
    <name evidence="1" type="ORF">O6B92_06425</name>
</gene>
<organism evidence="1 2">
    <name type="scientific">Campylobacter ureolyticus</name>
    <dbReference type="NCBI Taxonomy" id="827"/>
    <lineage>
        <taxon>Bacteria</taxon>
        <taxon>Pseudomonadati</taxon>
        <taxon>Campylobacterota</taxon>
        <taxon>Epsilonproteobacteria</taxon>
        <taxon>Campylobacterales</taxon>
        <taxon>Campylobacteraceae</taxon>
        <taxon>Campylobacter</taxon>
    </lineage>
</organism>